<comment type="caution">
    <text evidence="3">The sequence shown here is derived from an EMBL/GenBank/DDBJ whole genome shotgun (WGS) entry which is preliminary data.</text>
</comment>
<dbReference type="InterPro" id="IPR036938">
    <property type="entry name" value="PAP2/HPO_sf"/>
</dbReference>
<organism evidence="3 4">
    <name type="scientific">Macrostomum lignano</name>
    <dbReference type="NCBI Taxonomy" id="282301"/>
    <lineage>
        <taxon>Eukaryota</taxon>
        <taxon>Metazoa</taxon>
        <taxon>Spiralia</taxon>
        <taxon>Lophotrochozoa</taxon>
        <taxon>Platyhelminthes</taxon>
        <taxon>Rhabditophora</taxon>
        <taxon>Macrostomorpha</taxon>
        <taxon>Macrostomida</taxon>
        <taxon>Macrostomidae</taxon>
        <taxon>Macrostomum</taxon>
    </lineage>
</organism>
<evidence type="ECO:0000313" key="4">
    <source>
        <dbReference type="Proteomes" id="UP000215902"/>
    </source>
</evidence>
<dbReference type="InterPro" id="IPR000326">
    <property type="entry name" value="PAP2/HPO"/>
</dbReference>
<accession>A0A267G7T8</accession>
<dbReference type="OrthoDB" id="10266771at2759"/>
<feature type="domain" description="Phosphatidic acid phosphatase type 2/haloperoxidase" evidence="2">
    <location>
        <begin position="54"/>
        <end position="163"/>
    </location>
</feature>
<protein>
    <recommendedName>
        <fullName evidence="2">Phosphatidic acid phosphatase type 2/haloperoxidase domain-containing protein</fullName>
    </recommendedName>
</protein>
<dbReference type="AlphaFoldDB" id="A0A267G7T8"/>
<keyword evidence="1" id="KW-1133">Transmembrane helix</keyword>
<dbReference type="SUPFAM" id="SSF48317">
    <property type="entry name" value="Acid phosphatase/Vanadium-dependent haloperoxidase"/>
    <property type="match status" value="1"/>
</dbReference>
<proteinExistence type="predicted"/>
<dbReference type="Proteomes" id="UP000215902">
    <property type="component" value="Unassembled WGS sequence"/>
</dbReference>
<dbReference type="Gene3D" id="1.20.144.10">
    <property type="entry name" value="Phosphatidic acid phosphatase type 2/haloperoxidase"/>
    <property type="match status" value="1"/>
</dbReference>
<dbReference type="EMBL" id="NIVC01000527">
    <property type="protein sequence ID" value="PAA81487.1"/>
    <property type="molecule type" value="Genomic_DNA"/>
</dbReference>
<evidence type="ECO:0000259" key="2">
    <source>
        <dbReference type="SMART" id="SM00014"/>
    </source>
</evidence>
<reference evidence="3 4" key="1">
    <citation type="submission" date="2017-06" db="EMBL/GenBank/DDBJ databases">
        <title>A platform for efficient transgenesis in Macrostomum lignano, a flatworm model organism for stem cell research.</title>
        <authorList>
            <person name="Berezikov E."/>
        </authorList>
    </citation>
    <scope>NUCLEOTIDE SEQUENCE [LARGE SCALE GENOMIC DNA]</scope>
    <source>
        <strain evidence="3">DV1</strain>
        <tissue evidence="3">Whole organism</tissue>
    </source>
</reference>
<keyword evidence="1" id="KW-0812">Transmembrane</keyword>
<evidence type="ECO:0000313" key="3">
    <source>
        <dbReference type="EMBL" id="PAA81487.1"/>
    </source>
</evidence>
<sequence length="186" mass="19919">LDAALSERLSLLARPRAPLRRVALLLEVSGHAALLLPLLAVLFALQAGGPEARLLCLRLFAGQLFDLLLIGCLKAVFRRGRPGRNHAADMTATVAVDHYSFPSGHASKCGMMLCLLHFSACLRLPALLWLLAVPASRVLLGRHFPLDVACGFAIGCLEALLMWPYLPGLELSARLIGLLAAAIGRS</sequence>
<name>A0A267G7T8_9PLAT</name>
<dbReference type="PANTHER" id="PTHR14969:SF13">
    <property type="entry name" value="AT30094P"/>
    <property type="match status" value="1"/>
</dbReference>
<dbReference type="SMART" id="SM00014">
    <property type="entry name" value="acidPPc"/>
    <property type="match status" value="1"/>
</dbReference>
<keyword evidence="1" id="KW-0472">Membrane</keyword>
<feature type="transmembrane region" description="Helical" evidence="1">
    <location>
        <begin position="22"/>
        <end position="45"/>
    </location>
</feature>
<dbReference type="STRING" id="282301.A0A267G7T8"/>
<feature type="transmembrane region" description="Helical" evidence="1">
    <location>
        <begin position="57"/>
        <end position="77"/>
    </location>
</feature>
<gene>
    <name evidence="3" type="ORF">BOX15_Mlig001482g3</name>
</gene>
<feature type="non-terminal residue" evidence="3">
    <location>
        <position position="1"/>
    </location>
</feature>
<keyword evidence="4" id="KW-1185">Reference proteome</keyword>
<dbReference type="PANTHER" id="PTHR14969">
    <property type="entry name" value="SPHINGOSINE-1-PHOSPHATE PHOSPHOHYDROLASE"/>
    <property type="match status" value="1"/>
</dbReference>
<dbReference type="GO" id="GO:0042392">
    <property type="term" value="F:sphingosine-1-phosphate phosphatase activity"/>
    <property type="evidence" value="ECO:0007669"/>
    <property type="project" value="TreeGrafter"/>
</dbReference>
<dbReference type="Pfam" id="PF01569">
    <property type="entry name" value="PAP2"/>
    <property type="match status" value="1"/>
</dbReference>
<evidence type="ECO:0000256" key="1">
    <source>
        <dbReference type="SAM" id="Phobius"/>
    </source>
</evidence>